<sequence>MSTAPIALVGSGEYLPVMTDIEGALIAGRAPKYVQLATAAAPEGDASLARWHSLGRAQAERLGVEQVVVDVRTREDAEDASLAALLEGAGLIYLSGGNPAYLAETLRQTAVWHAIVRAHEAGAAIAGCSAGAMALSGWAPRMRSMRAEQPTGLGLVPHVRVIPHFDKMAAWVPDMLRNALLGLPDGVTLLGIDEDTALVGGPHEWTVQGRQSVWVLGHGKRVEHPAGSTLTLP</sequence>
<comment type="caution">
    <text evidence="5">The sequence shown here is derived from an EMBL/GenBank/DDBJ whole genome shotgun (WGS) entry which is preliminary data.</text>
</comment>
<keyword evidence="6" id="KW-1185">Reference proteome</keyword>
<protein>
    <submittedName>
        <fullName evidence="5">Type 1 glutamine amidotransferase-like domain-containing protein</fullName>
    </submittedName>
</protein>
<evidence type="ECO:0000313" key="6">
    <source>
        <dbReference type="Proteomes" id="UP001596138"/>
    </source>
</evidence>
<evidence type="ECO:0000256" key="2">
    <source>
        <dbReference type="ARBA" id="ARBA00022670"/>
    </source>
</evidence>
<dbReference type="Pfam" id="PF03575">
    <property type="entry name" value="Peptidase_S51"/>
    <property type="match status" value="1"/>
</dbReference>
<evidence type="ECO:0000313" key="5">
    <source>
        <dbReference type="EMBL" id="MFC6236499.1"/>
    </source>
</evidence>
<proteinExistence type="inferred from homology"/>
<evidence type="ECO:0000256" key="1">
    <source>
        <dbReference type="ARBA" id="ARBA00006534"/>
    </source>
</evidence>
<name>A0ABW1SWT3_9ACTN</name>
<keyword evidence="2" id="KW-0645">Protease</keyword>
<evidence type="ECO:0000256" key="3">
    <source>
        <dbReference type="ARBA" id="ARBA00022801"/>
    </source>
</evidence>
<reference evidence="6" key="1">
    <citation type="journal article" date="2019" name="Int. J. Syst. Evol. Microbiol.">
        <title>The Global Catalogue of Microorganisms (GCM) 10K type strain sequencing project: providing services to taxonomists for standard genome sequencing and annotation.</title>
        <authorList>
            <consortium name="The Broad Institute Genomics Platform"/>
            <consortium name="The Broad Institute Genome Sequencing Center for Infectious Disease"/>
            <person name="Wu L."/>
            <person name="Ma J."/>
        </authorList>
    </citation>
    <scope>NUCLEOTIDE SEQUENCE [LARGE SCALE GENOMIC DNA]</scope>
    <source>
        <strain evidence="6">CGMCC 4.7317</strain>
    </source>
</reference>
<accession>A0ABW1SWT3</accession>
<keyword evidence="4" id="KW-0720">Serine protease</keyword>
<organism evidence="5 6">
    <name type="scientific">Longivirga aurantiaca</name>
    <dbReference type="NCBI Taxonomy" id="1837743"/>
    <lineage>
        <taxon>Bacteria</taxon>
        <taxon>Bacillati</taxon>
        <taxon>Actinomycetota</taxon>
        <taxon>Actinomycetes</taxon>
        <taxon>Sporichthyales</taxon>
        <taxon>Sporichthyaceae</taxon>
        <taxon>Longivirga</taxon>
    </lineage>
</organism>
<dbReference type="InterPro" id="IPR005320">
    <property type="entry name" value="Peptidase_S51"/>
</dbReference>
<dbReference type="InterPro" id="IPR029062">
    <property type="entry name" value="Class_I_gatase-like"/>
</dbReference>
<comment type="similarity">
    <text evidence="1">Belongs to the peptidase S51 family.</text>
</comment>
<dbReference type="SUPFAM" id="SSF52317">
    <property type="entry name" value="Class I glutamine amidotransferase-like"/>
    <property type="match status" value="1"/>
</dbReference>
<dbReference type="PANTHER" id="PTHR36175">
    <property type="entry name" value="CYANOPHYCINASE"/>
    <property type="match status" value="1"/>
</dbReference>
<dbReference type="PANTHER" id="PTHR36175:SF1">
    <property type="entry name" value="CYANOPHYCINASE"/>
    <property type="match status" value="1"/>
</dbReference>
<dbReference type="EMBL" id="JBHSTI010000002">
    <property type="protein sequence ID" value="MFC6236499.1"/>
    <property type="molecule type" value="Genomic_DNA"/>
</dbReference>
<dbReference type="Gene3D" id="3.40.50.880">
    <property type="match status" value="1"/>
</dbReference>
<dbReference type="Proteomes" id="UP001596138">
    <property type="component" value="Unassembled WGS sequence"/>
</dbReference>
<gene>
    <name evidence="5" type="ORF">ACFQGU_01315</name>
</gene>
<dbReference type="RefSeq" id="WP_386763544.1">
    <property type="nucleotide sequence ID" value="NZ_JBHSTI010000002.1"/>
</dbReference>
<evidence type="ECO:0000256" key="4">
    <source>
        <dbReference type="ARBA" id="ARBA00022825"/>
    </source>
</evidence>
<keyword evidence="3" id="KW-0378">Hydrolase</keyword>